<sequence>MLTLIFPVEVEAMNQSQKKN</sequence>
<feature type="non-terminal residue" evidence="1">
    <location>
        <position position="1"/>
    </location>
</feature>
<accession>A0A8J2P750</accession>
<dbReference type="AlphaFoldDB" id="A0A8J2P750"/>
<protein>
    <submittedName>
        <fullName evidence="1">Uncharacterized protein</fullName>
    </submittedName>
</protein>
<proteinExistence type="predicted"/>
<evidence type="ECO:0000313" key="2">
    <source>
        <dbReference type="Proteomes" id="UP000708208"/>
    </source>
</evidence>
<evidence type="ECO:0000313" key="1">
    <source>
        <dbReference type="EMBL" id="CAG7728432.1"/>
    </source>
</evidence>
<organism evidence="1 2">
    <name type="scientific">Allacma fusca</name>
    <dbReference type="NCBI Taxonomy" id="39272"/>
    <lineage>
        <taxon>Eukaryota</taxon>
        <taxon>Metazoa</taxon>
        <taxon>Ecdysozoa</taxon>
        <taxon>Arthropoda</taxon>
        <taxon>Hexapoda</taxon>
        <taxon>Collembola</taxon>
        <taxon>Symphypleona</taxon>
        <taxon>Sminthuridae</taxon>
        <taxon>Allacma</taxon>
    </lineage>
</organism>
<gene>
    <name evidence="1" type="ORF">AFUS01_LOCUS17209</name>
</gene>
<comment type="caution">
    <text evidence="1">The sequence shown here is derived from an EMBL/GenBank/DDBJ whole genome shotgun (WGS) entry which is preliminary data.</text>
</comment>
<name>A0A8J2P750_9HEXA</name>
<reference evidence="1" key="1">
    <citation type="submission" date="2021-06" db="EMBL/GenBank/DDBJ databases">
        <authorList>
            <person name="Hodson N. C."/>
            <person name="Mongue J. A."/>
            <person name="Jaron S. K."/>
        </authorList>
    </citation>
    <scope>NUCLEOTIDE SEQUENCE</scope>
</reference>
<dbReference type="Proteomes" id="UP000708208">
    <property type="component" value="Unassembled WGS sequence"/>
</dbReference>
<dbReference type="EMBL" id="CAJVCH010163367">
    <property type="protein sequence ID" value="CAG7728432.1"/>
    <property type="molecule type" value="Genomic_DNA"/>
</dbReference>
<keyword evidence="2" id="KW-1185">Reference proteome</keyword>